<feature type="non-terminal residue" evidence="2">
    <location>
        <position position="57"/>
    </location>
</feature>
<name>A0P4E9_ROSAI</name>
<evidence type="ECO:0000256" key="1">
    <source>
        <dbReference type="SAM" id="Phobius"/>
    </source>
</evidence>
<feature type="transmembrane region" description="Helical" evidence="1">
    <location>
        <begin position="12"/>
        <end position="36"/>
    </location>
</feature>
<evidence type="ECO:0000313" key="3">
    <source>
        <dbReference type="Proteomes" id="UP000004848"/>
    </source>
</evidence>
<keyword evidence="1" id="KW-0812">Transmembrane</keyword>
<proteinExistence type="predicted"/>
<organism evidence="2 3">
    <name type="scientific">Roseibium aggregatum (strain ATCC 25650 / DSM 13394 / JCM 20685 / NBRC 16684 / NCIMB 2208 / IAM 12614 / B1)</name>
    <name type="common">Stappia aggregata</name>
    <dbReference type="NCBI Taxonomy" id="384765"/>
    <lineage>
        <taxon>Bacteria</taxon>
        <taxon>Pseudomonadati</taxon>
        <taxon>Pseudomonadota</taxon>
        <taxon>Alphaproteobacteria</taxon>
        <taxon>Hyphomicrobiales</taxon>
        <taxon>Stappiaceae</taxon>
        <taxon>Roseibium</taxon>
    </lineage>
</organism>
<keyword evidence="1" id="KW-0472">Membrane</keyword>
<reference evidence="2 3" key="1">
    <citation type="submission" date="2006-05" db="EMBL/GenBank/DDBJ databases">
        <authorList>
            <person name="King G."/>
            <person name="Ferriera S."/>
            <person name="Johnson J."/>
            <person name="Kravitz S."/>
            <person name="Beeson K."/>
            <person name="Sutton G."/>
            <person name="Rogers Y.-H."/>
            <person name="Friedman R."/>
            <person name="Frazier M."/>
            <person name="Venter J.C."/>
        </authorList>
    </citation>
    <scope>NUCLEOTIDE SEQUENCE [LARGE SCALE GENOMIC DNA]</scope>
    <source>
        <strain evidence="3">ATCC 25650 / DSM 13394 / JCM 20685 / NBRC 16684 / NCIMB 2208 / IAM 12614 / B1</strain>
    </source>
</reference>
<dbReference type="EMBL" id="AAUW01000048">
    <property type="protein sequence ID" value="EAV40092.1"/>
    <property type="molecule type" value="Genomic_DNA"/>
</dbReference>
<keyword evidence="1" id="KW-1133">Transmembrane helix</keyword>
<gene>
    <name evidence="2" type="ORF">SIAM614_31656</name>
</gene>
<dbReference type="Proteomes" id="UP000004848">
    <property type="component" value="Unassembled WGS sequence"/>
</dbReference>
<sequence length="57" mass="6508">MQLQENYTKPPSGWVGFLIGVAIFGISVLIAIWISYSLYDFDHKKAWPLFIAFPLGF</sequence>
<protein>
    <submittedName>
        <fullName evidence="2">Uncharacterized protein</fullName>
    </submittedName>
</protein>
<comment type="caution">
    <text evidence="2">The sequence shown here is derived from an EMBL/GenBank/DDBJ whole genome shotgun (WGS) entry which is preliminary data.</text>
</comment>
<evidence type="ECO:0000313" key="2">
    <source>
        <dbReference type="EMBL" id="EAV40092.1"/>
    </source>
</evidence>
<accession>A0P4E9</accession>
<dbReference type="AlphaFoldDB" id="A0P4E9"/>